<evidence type="ECO:0000313" key="2">
    <source>
        <dbReference type="EMBL" id="ATX66530.1"/>
    </source>
</evidence>
<dbReference type="AlphaFoldDB" id="A0A2K8KJR1"/>
<name>A0A2K8KJR1_9RHOB</name>
<sequence>MKKLYHALLSILVLSVWTTQAYGACSTDYVDLRGPWGQARFSVEIVDTEETRALGLMHREKLPSSAGMLFIYDAPTEPSFWMRNTLIPLDMIFVNPEGQVTRIHPDAIPHDTTPIPGGPNVLMVLEINGGLSRTLGMTEGSELRHPRLDQDIAVWPCE</sequence>
<dbReference type="PANTHER" id="PTHR37953">
    <property type="entry name" value="UPF0127 PROTEIN MJ1496"/>
    <property type="match status" value="1"/>
</dbReference>
<evidence type="ECO:0000256" key="1">
    <source>
        <dbReference type="SAM" id="SignalP"/>
    </source>
</evidence>
<dbReference type="Pfam" id="PF02643">
    <property type="entry name" value="DUF192"/>
    <property type="match status" value="1"/>
</dbReference>
<accession>A0A2K8KJR1</accession>
<feature type="chain" id="PRO_5014752385" evidence="1">
    <location>
        <begin position="22"/>
        <end position="158"/>
    </location>
</feature>
<reference evidence="2 3" key="1">
    <citation type="submission" date="2017-11" db="EMBL/GenBank/DDBJ databases">
        <title>Revised Sequence and Annotation of the Rhodobaca barguzinensis strain alga05 Genome.</title>
        <authorList>
            <person name="Kopejtka K."/>
            <person name="Tomasch J.M."/>
            <person name="Bunk B."/>
            <person name="Koblizek M."/>
        </authorList>
    </citation>
    <scope>NUCLEOTIDE SEQUENCE [LARGE SCALE GENOMIC DNA]</scope>
    <source>
        <strain evidence="3">alga05</strain>
    </source>
</reference>
<dbReference type="EMBL" id="CP024899">
    <property type="protein sequence ID" value="ATX66530.1"/>
    <property type="molecule type" value="Genomic_DNA"/>
</dbReference>
<keyword evidence="3" id="KW-1185">Reference proteome</keyword>
<protein>
    <submittedName>
        <fullName evidence="2">DUF192 domain-containing protein</fullName>
    </submittedName>
</protein>
<dbReference type="InterPro" id="IPR038695">
    <property type="entry name" value="Saro_0823-like_sf"/>
</dbReference>
<proteinExistence type="predicted"/>
<dbReference type="OrthoDB" id="9808290at2"/>
<dbReference type="KEGG" id="rbg:BG454_12500"/>
<dbReference type="RefSeq" id="WP_071481028.1">
    <property type="nucleotide sequence ID" value="NZ_CP024899.1"/>
</dbReference>
<dbReference type="InterPro" id="IPR003795">
    <property type="entry name" value="DUF192"/>
</dbReference>
<keyword evidence="1" id="KW-0732">Signal</keyword>
<dbReference type="PANTHER" id="PTHR37953:SF1">
    <property type="entry name" value="UPF0127 PROTEIN MJ1496"/>
    <property type="match status" value="1"/>
</dbReference>
<organism evidence="2 3">
    <name type="scientific">Roseinatronobacter bogoriensis subsp. barguzinensis</name>
    <dbReference type="NCBI Taxonomy" id="441209"/>
    <lineage>
        <taxon>Bacteria</taxon>
        <taxon>Pseudomonadati</taxon>
        <taxon>Pseudomonadota</taxon>
        <taxon>Alphaproteobacteria</taxon>
        <taxon>Rhodobacterales</taxon>
        <taxon>Paracoccaceae</taxon>
        <taxon>Roseinatronobacter</taxon>
    </lineage>
</organism>
<evidence type="ECO:0000313" key="3">
    <source>
        <dbReference type="Proteomes" id="UP000228948"/>
    </source>
</evidence>
<dbReference type="Gene3D" id="2.60.120.1140">
    <property type="entry name" value="Protein of unknown function DUF192"/>
    <property type="match status" value="1"/>
</dbReference>
<dbReference type="STRING" id="441209.GCA_001870665_02280"/>
<dbReference type="Proteomes" id="UP000228948">
    <property type="component" value="Chromosome"/>
</dbReference>
<feature type="signal peptide" evidence="1">
    <location>
        <begin position="1"/>
        <end position="21"/>
    </location>
</feature>
<gene>
    <name evidence="2" type="ORF">BG454_12500</name>
</gene>